<dbReference type="SUPFAM" id="SSF141694">
    <property type="entry name" value="AF2212/PG0164-like"/>
    <property type="match status" value="1"/>
</dbReference>
<proteinExistence type="predicted"/>
<dbReference type="InterPro" id="IPR015018">
    <property type="entry name" value="DUF1905"/>
</dbReference>
<comment type="caution">
    <text evidence="1">The sequence shown here is derived from an EMBL/GenBank/DDBJ whole genome shotgun (WGS) entry which is preliminary data.</text>
</comment>
<dbReference type="OrthoDB" id="9808666at2"/>
<dbReference type="Proteomes" id="UP000246722">
    <property type="component" value="Unassembled WGS sequence"/>
</dbReference>
<evidence type="ECO:0000313" key="2">
    <source>
        <dbReference type="Proteomes" id="UP000246722"/>
    </source>
</evidence>
<dbReference type="Pfam" id="PF08922">
    <property type="entry name" value="DUF1905"/>
    <property type="match status" value="1"/>
</dbReference>
<accession>A0A317ZNK3</accession>
<dbReference type="EMBL" id="QHLY01000012">
    <property type="protein sequence ID" value="PXA68112.1"/>
    <property type="molecule type" value="Genomic_DNA"/>
</dbReference>
<gene>
    <name evidence="1" type="ORF">CTB96_15875</name>
</gene>
<dbReference type="AlphaFoldDB" id="A0A317ZNK3"/>
<keyword evidence="2" id="KW-1185">Reference proteome</keyword>
<dbReference type="InterPro" id="IPR037079">
    <property type="entry name" value="AF2212/PG0164-like_sf"/>
</dbReference>
<dbReference type="Gene3D" id="2.40.30.100">
    <property type="entry name" value="AF2212/PG0164-like"/>
    <property type="match status" value="1"/>
</dbReference>
<organism evidence="1 2">
    <name type="scientific">Cryobacterium arcticum</name>
    <dbReference type="NCBI Taxonomy" id="670052"/>
    <lineage>
        <taxon>Bacteria</taxon>
        <taxon>Bacillati</taxon>
        <taxon>Actinomycetota</taxon>
        <taxon>Actinomycetes</taxon>
        <taxon>Micrococcales</taxon>
        <taxon>Microbacteriaceae</taxon>
        <taxon>Cryobacterium</taxon>
    </lineage>
</organism>
<name>A0A317ZNK3_9MICO</name>
<reference evidence="1 2" key="1">
    <citation type="submission" date="2018-05" db="EMBL/GenBank/DDBJ databases">
        <title>Genetic diversity of glacier-inhabiting Cryobacterium bacteria in China and description of Cryobacterium mengkeensis sp. nov. and Arthrobacter glacialis sp. nov.</title>
        <authorList>
            <person name="Liu Q."/>
            <person name="Xin Y.-H."/>
        </authorList>
    </citation>
    <scope>NUCLEOTIDE SEQUENCE [LARGE SCALE GENOMIC DNA]</scope>
    <source>
        <strain evidence="1 2">SK-1</strain>
    </source>
</reference>
<evidence type="ECO:0000313" key="1">
    <source>
        <dbReference type="EMBL" id="PXA68112.1"/>
    </source>
</evidence>
<protein>
    <submittedName>
        <fullName evidence="1">DUF1905 domain-containing protein</fullName>
    </submittedName>
</protein>
<sequence length="83" mass="9064">MNAYVFVSVPVDESEVIRELTEGLRRGFGSVRVRVSINDSAWATSIFPESATGRFLLPVKKAIRQAEGIEVGDTVAVTIELVL</sequence>